<keyword evidence="3" id="KW-0547">Nucleotide-binding</keyword>
<proteinExistence type="predicted"/>
<keyword evidence="5" id="KW-0067">ATP-binding</keyword>
<evidence type="ECO:0000256" key="5">
    <source>
        <dbReference type="ARBA" id="ARBA00022840"/>
    </source>
</evidence>
<accession>A0A7R9PL25</accession>
<organism evidence="8">
    <name type="scientific">Timema genevievae</name>
    <name type="common">Walking stick</name>
    <dbReference type="NCBI Taxonomy" id="629358"/>
    <lineage>
        <taxon>Eukaryota</taxon>
        <taxon>Metazoa</taxon>
        <taxon>Ecdysozoa</taxon>
        <taxon>Arthropoda</taxon>
        <taxon>Hexapoda</taxon>
        <taxon>Insecta</taxon>
        <taxon>Pterygota</taxon>
        <taxon>Neoptera</taxon>
        <taxon>Polyneoptera</taxon>
        <taxon>Phasmatodea</taxon>
        <taxon>Timematodea</taxon>
        <taxon>Timematoidea</taxon>
        <taxon>Timematidae</taxon>
        <taxon>Timema</taxon>
    </lineage>
</organism>
<gene>
    <name evidence="8" type="ORF">TGEB3V08_LOCUS4535</name>
</gene>
<dbReference type="Pfam" id="PF00433">
    <property type="entry name" value="Pkinase_C"/>
    <property type="match status" value="1"/>
</dbReference>
<dbReference type="InterPro" id="IPR000961">
    <property type="entry name" value="AGC-kinase_C"/>
</dbReference>
<evidence type="ECO:0000256" key="2">
    <source>
        <dbReference type="ARBA" id="ARBA00022679"/>
    </source>
</evidence>
<feature type="region of interest" description="Disordered" evidence="6">
    <location>
        <begin position="28"/>
        <end position="47"/>
    </location>
</feature>
<evidence type="ECO:0000256" key="3">
    <source>
        <dbReference type="ARBA" id="ARBA00022741"/>
    </source>
</evidence>
<dbReference type="PROSITE" id="PS51285">
    <property type="entry name" value="AGC_KINASE_CTER"/>
    <property type="match status" value="1"/>
</dbReference>
<dbReference type="EMBL" id="OE840575">
    <property type="protein sequence ID" value="CAD7591293.1"/>
    <property type="molecule type" value="Genomic_DNA"/>
</dbReference>
<keyword evidence="2" id="KW-0808">Transferase</keyword>
<evidence type="ECO:0000313" key="8">
    <source>
        <dbReference type="EMBL" id="CAD7591293.1"/>
    </source>
</evidence>
<feature type="domain" description="AGC-kinase C-terminal" evidence="7">
    <location>
        <begin position="155"/>
        <end position="229"/>
    </location>
</feature>
<evidence type="ECO:0000256" key="1">
    <source>
        <dbReference type="ARBA" id="ARBA00022527"/>
    </source>
</evidence>
<dbReference type="GO" id="GO:0004674">
    <property type="term" value="F:protein serine/threonine kinase activity"/>
    <property type="evidence" value="ECO:0007669"/>
    <property type="project" value="UniProtKB-KW"/>
</dbReference>
<dbReference type="Gene3D" id="3.30.200.20">
    <property type="entry name" value="Phosphorylase Kinase, domain 1"/>
    <property type="match status" value="1"/>
</dbReference>
<feature type="region of interest" description="Disordered" evidence="6">
    <location>
        <begin position="62"/>
        <end position="88"/>
    </location>
</feature>
<dbReference type="AlphaFoldDB" id="A0A7R9PL25"/>
<evidence type="ECO:0000259" key="7">
    <source>
        <dbReference type="PROSITE" id="PS51285"/>
    </source>
</evidence>
<evidence type="ECO:0000256" key="6">
    <source>
        <dbReference type="SAM" id="MobiDB-lite"/>
    </source>
</evidence>
<evidence type="ECO:0000256" key="4">
    <source>
        <dbReference type="ARBA" id="ARBA00022777"/>
    </source>
</evidence>
<keyword evidence="1" id="KW-0723">Serine/threonine-protein kinase</keyword>
<keyword evidence="4" id="KW-0418">Kinase</keyword>
<reference evidence="8" key="1">
    <citation type="submission" date="2020-11" db="EMBL/GenBank/DDBJ databases">
        <authorList>
            <person name="Tran Van P."/>
        </authorList>
    </citation>
    <scope>NUCLEOTIDE SEQUENCE</scope>
</reference>
<protein>
    <recommendedName>
        <fullName evidence="7">AGC-kinase C-terminal domain-containing protein</fullName>
    </recommendedName>
</protein>
<dbReference type="GO" id="GO:0005524">
    <property type="term" value="F:ATP binding"/>
    <property type="evidence" value="ECO:0007669"/>
    <property type="project" value="UniProtKB-KW"/>
</dbReference>
<sequence length="229" mass="26012">MTPPSFNHNKALSPVTKQLAKPTKYIIQQPLSPATSPTPPIPSKAVTHSALREFDFLHAEERDLGLSAPRPGPSIVSTDHEHSPSPQPVVQFPEEEHVYDQPENVVGGRRLEYRDSAYESRRHSQFTGMSMDNFRLLSVLGRGHFGKSPFPGDDEEEVFDSIVNDEVRYPRFLSLEAIAIMRRVMEDVSNFDEEFTSEKPQLTPPKDPRPLSEVEQALFKDFTYMADWC</sequence>
<name>A0A7R9PL25_TIMGE</name>
<dbReference type="InterPro" id="IPR017892">
    <property type="entry name" value="Pkinase_C"/>
</dbReference>